<protein>
    <submittedName>
        <fullName evidence="3">DUF2628 domain-containing protein</fullName>
    </submittedName>
</protein>
<keyword evidence="5" id="KW-1185">Reference proteome</keyword>
<dbReference type="RefSeq" id="WP_075193437.1">
    <property type="nucleotide sequence ID" value="NZ_JADKNN010000019.1"/>
</dbReference>
<feature type="transmembrane region" description="Helical" evidence="1">
    <location>
        <begin position="60"/>
        <end position="81"/>
    </location>
</feature>
<evidence type="ECO:0000313" key="4">
    <source>
        <dbReference type="Proteomes" id="UP000244378"/>
    </source>
</evidence>
<accession>A0A2T7ARQ4</accession>
<sequence length="134" mass="15814">MSSMENNKNHYDFMADEKLSDKWKTRFAFIEEHGYPGILFPTPEWSAALKKMGFMARLKVMINFFTYFFSFIYLAILGLWKKSIICVIAFFIVGFITVLLGIKGLIYIVPIYFALRTNTWYYDLKVKGKQDWSL</sequence>
<keyword evidence="1" id="KW-0812">Transmembrane</keyword>
<evidence type="ECO:0000313" key="3">
    <source>
        <dbReference type="EMBL" id="PUX13117.1"/>
    </source>
</evidence>
<keyword evidence="1" id="KW-1133">Transmembrane helix</keyword>
<evidence type="ECO:0000313" key="2">
    <source>
        <dbReference type="EMBL" id="KAB0883664.1"/>
    </source>
</evidence>
<dbReference type="EMBL" id="MSAE01000026">
    <property type="protein sequence ID" value="PUX13117.1"/>
    <property type="molecule type" value="Genomic_DNA"/>
</dbReference>
<gene>
    <name evidence="3" type="ORF">AUN14_13285</name>
    <name evidence="2" type="ORF">FZI19_06215</name>
</gene>
<dbReference type="OrthoDB" id="4727912at2"/>
<feature type="transmembrane region" description="Helical" evidence="1">
    <location>
        <begin position="87"/>
        <end position="115"/>
    </location>
</feature>
<dbReference type="Proteomes" id="UP000469927">
    <property type="component" value="Unassembled WGS sequence"/>
</dbReference>
<keyword evidence="1" id="KW-0472">Membrane</keyword>
<dbReference type="Proteomes" id="UP000244378">
    <property type="component" value="Unassembled WGS sequence"/>
</dbReference>
<name>A0A2T7ARQ4_9ENTR</name>
<reference evidence="3 4" key="1">
    <citation type="submission" date="2016-12" db="EMBL/GenBank/DDBJ databases">
        <title>Analysis of the Molecular Diversity Among Cronobacter Species Isolated from Filth Flies Using a Pan Genomic DNA Microarray.</title>
        <authorList>
            <person name="Pava-Ripoll M."/>
            <person name="Tall B."/>
            <person name="Farber J."/>
            <person name="Fanning S."/>
            <person name="Lehner A."/>
            <person name="Stephan R."/>
            <person name="Pagotto F."/>
            <person name="Iverson C."/>
            <person name="Ziobro G."/>
            <person name="Miller A."/>
            <person name="Pearson R."/>
            <person name="Yan Q."/>
            <person name="Kim M."/>
            <person name="Jeong S."/>
            <person name="Park J."/>
            <person name="Jun S."/>
            <person name="Choi H."/>
            <person name="Chung T."/>
            <person name="Yoo Y."/>
            <person name="Park E."/>
            <person name="Hwang S."/>
            <person name="Lee B."/>
            <person name="Sathyamoorthy V."/>
            <person name="Carter L."/>
            <person name="Mammel M."/>
            <person name="Jackson S."/>
            <person name="Kothary M."/>
            <person name="Patel I."/>
            <person name="Grim C."/>
            <person name="Gopinath G."/>
            <person name="Gangiredla J."/>
            <person name="Chase H."/>
        </authorList>
    </citation>
    <scope>NUCLEOTIDE SEQUENCE [LARGE SCALE GENOMIC DNA]</scope>
    <source>
        <strain evidence="3 4">MOD1-Md1s</strain>
    </source>
</reference>
<dbReference type="Pfam" id="PF10947">
    <property type="entry name" value="DUF2628"/>
    <property type="match status" value="1"/>
</dbReference>
<dbReference type="InterPro" id="IPR024399">
    <property type="entry name" value="DUF2628"/>
</dbReference>
<dbReference type="EMBL" id="WAGD01000014">
    <property type="protein sequence ID" value="KAB0883664.1"/>
    <property type="molecule type" value="Genomic_DNA"/>
</dbReference>
<dbReference type="AlphaFoldDB" id="A0A2T7ARQ4"/>
<organism evidence="3 4">
    <name type="scientific">Cronobacter muytjensii</name>
    <dbReference type="NCBI Taxonomy" id="413501"/>
    <lineage>
        <taxon>Bacteria</taxon>
        <taxon>Pseudomonadati</taxon>
        <taxon>Pseudomonadota</taxon>
        <taxon>Gammaproteobacteria</taxon>
        <taxon>Enterobacterales</taxon>
        <taxon>Enterobacteriaceae</taxon>
        <taxon>Cronobacter</taxon>
    </lineage>
</organism>
<proteinExistence type="predicted"/>
<comment type="caution">
    <text evidence="3">The sequence shown here is derived from an EMBL/GenBank/DDBJ whole genome shotgun (WGS) entry which is preliminary data.</text>
</comment>
<evidence type="ECO:0000313" key="5">
    <source>
        <dbReference type="Proteomes" id="UP000469927"/>
    </source>
</evidence>
<evidence type="ECO:0000256" key="1">
    <source>
        <dbReference type="SAM" id="Phobius"/>
    </source>
</evidence>
<reference evidence="2 5" key="2">
    <citation type="submission" date="2019-08" db="EMBL/GenBank/DDBJ databases">
        <title>Prevalence, distribution, and phylogeny of type two toxin-antitoxin genes possessed by Cronobacter species where C. sakazakii homologs follow sequence type lineages.</title>
        <authorList>
            <person name="Finkelstein S."/>
            <person name="Negrete F."/>
            <person name="Jang H."/>
            <person name="Gopinath G.R."/>
            <person name="Tall B.D."/>
        </authorList>
    </citation>
    <scope>NUCLEOTIDE SEQUENCE [LARGE SCALE GENOMIC DNA]</scope>
    <source>
        <strain evidence="2 5">MOD1_GK1257</strain>
    </source>
</reference>